<dbReference type="InterPro" id="IPR005119">
    <property type="entry name" value="LysR_subst-bd"/>
</dbReference>
<dbReference type="Pfam" id="PF00126">
    <property type="entry name" value="HTH_1"/>
    <property type="match status" value="1"/>
</dbReference>
<keyword evidence="3" id="KW-0238">DNA-binding</keyword>
<organism evidence="6">
    <name type="scientific">Myxococcus virescens</name>
    <dbReference type="NCBI Taxonomy" id="83456"/>
    <lineage>
        <taxon>Bacteria</taxon>
        <taxon>Pseudomonadati</taxon>
        <taxon>Myxococcota</taxon>
        <taxon>Myxococcia</taxon>
        <taxon>Myxococcales</taxon>
        <taxon>Cystobacterineae</taxon>
        <taxon>Myxococcaceae</taxon>
        <taxon>Myxococcus</taxon>
    </lineage>
</organism>
<dbReference type="GO" id="GO:0043565">
    <property type="term" value="F:sequence-specific DNA binding"/>
    <property type="evidence" value="ECO:0007669"/>
    <property type="project" value="TreeGrafter"/>
</dbReference>
<protein>
    <submittedName>
        <fullName evidence="6">LysR family transcriptional regulator</fullName>
    </submittedName>
</protein>
<evidence type="ECO:0000256" key="1">
    <source>
        <dbReference type="ARBA" id="ARBA00009437"/>
    </source>
</evidence>
<accession>A0A7D5NIC6</accession>
<dbReference type="Gene3D" id="3.40.190.290">
    <property type="match status" value="1"/>
</dbReference>
<evidence type="ECO:0000256" key="2">
    <source>
        <dbReference type="ARBA" id="ARBA00023015"/>
    </source>
</evidence>
<dbReference type="InterPro" id="IPR036388">
    <property type="entry name" value="WH-like_DNA-bd_sf"/>
</dbReference>
<evidence type="ECO:0000256" key="3">
    <source>
        <dbReference type="ARBA" id="ARBA00023125"/>
    </source>
</evidence>
<evidence type="ECO:0000256" key="4">
    <source>
        <dbReference type="ARBA" id="ARBA00023163"/>
    </source>
</evidence>
<dbReference type="FunFam" id="1.10.10.10:FF:000001">
    <property type="entry name" value="LysR family transcriptional regulator"/>
    <property type="match status" value="1"/>
</dbReference>
<dbReference type="CDD" id="cd08474">
    <property type="entry name" value="PBP2_CrgA_like_5"/>
    <property type="match status" value="1"/>
</dbReference>
<name>A0A7D5NIC6_9BACT</name>
<dbReference type="PANTHER" id="PTHR30537:SF1">
    <property type="entry name" value="HTH-TYPE TRANSCRIPTIONAL REGULATOR PGRR"/>
    <property type="match status" value="1"/>
</dbReference>
<proteinExistence type="inferred from homology"/>
<dbReference type="AlphaFoldDB" id="A0A7D5NIC6"/>
<evidence type="ECO:0000259" key="5">
    <source>
        <dbReference type="PROSITE" id="PS50931"/>
    </source>
</evidence>
<dbReference type="GO" id="GO:0006351">
    <property type="term" value="P:DNA-templated transcription"/>
    <property type="evidence" value="ECO:0007669"/>
    <property type="project" value="TreeGrafter"/>
</dbReference>
<dbReference type="Gene3D" id="1.10.10.10">
    <property type="entry name" value="Winged helix-like DNA-binding domain superfamily/Winged helix DNA-binding domain"/>
    <property type="match status" value="1"/>
</dbReference>
<dbReference type="InterPro" id="IPR058163">
    <property type="entry name" value="LysR-type_TF_proteobact-type"/>
</dbReference>
<dbReference type="PANTHER" id="PTHR30537">
    <property type="entry name" value="HTH-TYPE TRANSCRIPTIONAL REGULATOR"/>
    <property type="match status" value="1"/>
</dbReference>
<dbReference type="Pfam" id="PF03466">
    <property type="entry name" value="LysR_substrate"/>
    <property type="match status" value="1"/>
</dbReference>
<evidence type="ECO:0000313" key="6">
    <source>
        <dbReference type="EMBL" id="QLH55553.1"/>
    </source>
</evidence>
<dbReference type="InterPro" id="IPR036390">
    <property type="entry name" value="WH_DNA-bd_sf"/>
</dbReference>
<feature type="domain" description="HTH lysR-type" evidence="5">
    <location>
        <begin position="16"/>
        <end position="67"/>
    </location>
</feature>
<dbReference type="GO" id="GO:0003700">
    <property type="term" value="F:DNA-binding transcription factor activity"/>
    <property type="evidence" value="ECO:0007669"/>
    <property type="project" value="InterPro"/>
</dbReference>
<sequence length="307" mass="33457">MRSSFTMKRDHLDGVVTLLCVARLRSFRAAAAELGLSPSAVSQIVRGLESRAGVALLTRTTRSVGLTEAGKRFLERAAPAVDELVAAFESARSLGDKASGLLRLNVPRAVIPFVIEPILEGFCAAYPDVQVEIHAADHMSRIIDEGFDAGVRMGEAVEADMVTVRLTPAFGFGVFGAPSYFERHGRPRKPEDLRAHACINYRSGDGSLYRWQFLKKGQPLELAVQGSVIVNDPVLNLSAAVKGLGLAYAAEPLAVEHVRQGRLERVLASSCPSTPGFFLYFPSRHQALPKLRVFISYVRKHLKVPPP</sequence>
<dbReference type="SUPFAM" id="SSF46785">
    <property type="entry name" value="Winged helix' DNA-binding domain"/>
    <property type="match status" value="1"/>
</dbReference>
<keyword evidence="4" id="KW-0804">Transcription</keyword>
<keyword evidence="2" id="KW-0805">Transcription regulation</keyword>
<dbReference type="SUPFAM" id="SSF53850">
    <property type="entry name" value="Periplasmic binding protein-like II"/>
    <property type="match status" value="1"/>
</dbReference>
<reference evidence="6" key="1">
    <citation type="journal article" date="2020" name="ACS Chem. Biol.">
        <title>Biosynthesis of cittilins, unusual ribosomally synthesized and post-translationally modified peptides from Myxococcus xanthus.</title>
        <authorList>
            <person name="Hug J.J."/>
            <person name="Dastbaz J."/>
            <person name="Adam S."/>
            <person name="Revermann O."/>
            <person name="Koehnke J."/>
            <person name="Krug D."/>
            <person name="Muller R."/>
        </authorList>
    </citation>
    <scope>NUCLEOTIDE SEQUENCE</scope>
    <source>
        <strain evidence="6">ST200611</strain>
    </source>
</reference>
<dbReference type="EMBL" id="MN731367">
    <property type="protein sequence ID" value="QLH55553.1"/>
    <property type="molecule type" value="Genomic_DNA"/>
</dbReference>
<comment type="similarity">
    <text evidence="1">Belongs to the LysR transcriptional regulatory family.</text>
</comment>
<dbReference type="InterPro" id="IPR000847">
    <property type="entry name" value="LysR_HTH_N"/>
</dbReference>
<dbReference type="PROSITE" id="PS50931">
    <property type="entry name" value="HTH_LYSR"/>
    <property type="match status" value="1"/>
</dbReference>